<organism evidence="3 4">
    <name type="scientific">Clostridium neonatale</name>
    <dbReference type="NCBI Taxonomy" id="137838"/>
    <lineage>
        <taxon>Bacteria</taxon>
        <taxon>Bacillati</taxon>
        <taxon>Bacillota</taxon>
        <taxon>Clostridia</taxon>
        <taxon>Eubacteriales</taxon>
        <taxon>Clostridiaceae</taxon>
        <taxon>Clostridium</taxon>
    </lineage>
</organism>
<accession>A0AAD1YEE2</accession>
<comment type="caution">
    <text evidence="3">The sequence shown here is derived from an EMBL/GenBank/DDBJ whole genome shotgun (WGS) entry which is preliminary data.</text>
</comment>
<dbReference type="Proteomes" id="UP001189143">
    <property type="component" value="Unassembled WGS sequence"/>
</dbReference>
<name>A0AAD1YEE2_9CLOT</name>
<sequence length="73" mass="8039">MAGKKKDIEKSYKAVAKQFIKYGGNHLVPGQEFEVKESSVEELKQFADITISEEKDNADNGQDSLEGECGGDE</sequence>
<gene>
    <name evidence="3" type="ORF">CNEO2_100101</name>
</gene>
<evidence type="ECO:0000259" key="2">
    <source>
        <dbReference type="Pfam" id="PF23843"/>
    </source>
</evidence>
<feature type="region of interest" description="Disordered" evidence="1">
    <location>
        <begin position="51"/>
        <end position="73"/>
    </location>
</feature>
<evidence type="ECO:0000313" key="3">
    <source>
        <dbReference type="EMBL" id="CAI3539567.1"/>
    </source>
</evidence>
<reference evidence="3" key="1">
    <citation type="submission" date="2022-10" db="EMBL/GenBank/DDBJ databases">
        <authorList>
            <person name="Aires J."/>
            <person name="Mesa V."/>
        </authorList>
    </citation>
    <scope>NUCLEOTIDE SEQUENCE</scope>
    <source>
        <strain evidence="3">Clostridium neonatale JD116</strain>
    </source>
</reference>
<dbReference type="AlphaFoldDB" id="A0AAD1YEE2"/>
<dbReference type="InterPro" id="IPR055634">
    <property type="entry name" value="DUF7210"/>
</dbReference>
<protein>
    <recommendedName>
        <fullName evidence="2">DUF7210 domain-containing protein</fullName>
    </recommendedName>
</protein>
<proteinExistence type="predicted"/>
<evidence type="ECO:0000256" key="1">
    <source>
        <dbReference type="SAM" id="MobiDB-lite"/>
    </source>
</evidence>
<dbReference type="RefSeq" id="WP_316373059.1">
    <property type="nucleotide sequence ID" value="NZ_CAMRXC010000251.1"/>
</dbReference>
<dbReference type="EMBL" id="CAMTCP010000011">
    <property type="protein sequence ID" value="CAI3539567.1"/>
    <property type="molecule type" value="Genomic_DNA"/>
</dbReference>
<dbReference type="Pfam" id="PF23843">
    <property type="entry name" value="DUF7210"/>
    <property type="match status" value="1"/>
</dbReference>
<evidence type="ECO:0000313" key="4">
    <source>
        <dbReference type="Proteomes" id="UP001189143"/>
    </source>
</evidence>
<feature type="domain" description="DUF7210" evidence="2">
    <location>
        <begin position="13"/>
        <end position="46"/>
    </location>
</feature>